<evidence type="ECO:0000313" key="3">
    <source>
        <dbReference type="Proteomes" id="UP000070456"/>
    </source>
</evidence>
<proteinExistence type="predicted"/>
<evidence type="ECO:0000313" key="2">
    <source>
        <dbReference type="EMBL" id="KXG77569.1"/>
    </source>
</evidence>
<dbReference type="EMBL" id="LOEE01000013">
    <property type="protein sequence ID" value="KXG77569.1"/>
    <property type="molecule type" value="Genomic_DNA"/>
</dbReference>
<keyword evidence="1" id="KW-0472">Membrane</keyword>
<keyword evidence="3" id="KW-1185">Reference proteome</keyword>
<comment type="caution">
    <text evidence="2">The sequence shown here is derived from an EMBL/GenBank/DDBJ whole genome shotgun (WGS) entry which is preliminary data.</text>
</comment>
<keyword evidence="1" id="KW-1133">Transmembrane helix</keyword>
<gene>
    <name evidence="2" type="ORF">AN619_04220</name>
</gene>
<keyword evidence="1" id="KW-0812">Transmembrane</keyword>
<reference evidence="2 3" key="1">
    <citation type="submission" date="2015-12" db="EMBL/GenBank/DDBJ databases">
        <title>Draft genome sequence of the thermoanaerobe Thermotalea metallivorans, an isolate from the runoff channel of the Great Artesian Basin, Australia.</title>
        <authorList>
            <person name="Patel B.K."/>
        </authorList>
    </citation>
    <scope>NUCLEOTIDE SEQUENCE [LARGE SCALE GENOMIC DNA]</scope>
    <source>
        <strain evidence="2 3">B2-1</strain>
    </source>
</reference>
<accession>A0A140LAJ4</accession>
<name>A0A140LAJ4_9FIRM</name>
<dbReference type="AlphaFoldDB" id="A0A140LAJ4"/>
<feature type="transmembrane region" description="Helical" evidence="1">
    <location>
        <begin position="48"/>
        <end position="69"/>
    </location>
</feature>
<dbReference type="Proteomes" id="UP000070456">
    <property type="component" value="Unassembled WGS sequence"/>
</dbReference>
<organism evidence="2 3">
    <name type="scientific">Thermotalea metallivorans</name>
    <dbReference type="NCBI Taxonomy" id="520762"/>
    <lineage>
        <taxon>Bacteria</taxon>
        <taxon>Bacillati</taxon>
        <taxon>Bacillota</taxon>
        <taxon>Clostridia</taxon>
        <taxon>Peptostreptococcales</taxon>
        <taxon>Thermotaleaceae</taxon>
        <taxon>Thermotalea</taxon>
    </lineage>
</organism>
<protein>
    <submittedName>
        <fullName evidence="2">Uncharacterized protein</fullName>
    </submittedName>
</protein>
<evidence type="ECO:0000256" key="1">
    <source>
        <dbReference type="SAM" id="Phobius"/>
    </source>
</evidence>
<sequence>MLKPMTEIVVYLQFRKGHNFLLDYKEKKRLADWRRSLNLKGSYLFHYFFYRLACFILICINTFVNTLTLQKMRKKGKIELESDGWILFIRRMAMHKLIARIILSKR</sequence>
<dbReference type="STRING" id="520762.AN619_04220"/>